<dbReference type="Proteomes" id="UP000522081">
    <property type="component" value="Unassembled WGS sequence"/>
</dbReference>
<protein>
    <submittedName>
        <fullName evidence="2">Putative acetyltransferase</fullName>
        <ecNumber evidence="2">2.3.1.-</ecNumber>
    </submittedName>
</protein>
<dbReference type="RefSeq" id="WP_229735589.1">
    <property type="nucleotide sequence ID" value="NZ_BMGF01000004.1"/>
</dbReference>
<feature type="domain" description="N-acetyltransferase" evidence="1">
    <location>
        <begin position="5"/>
        <end position="155"/>
    </location>
</feature>
<dbReference type="Pfam" id="PF00583">
    <property type="entry name" value="Acetyltransf_1"/>
    <property type="match status" value="1"/>
</dbReference>
<evidence type="ECO:0000313" key="2">
    <source>
        <dbReference type="EMBL" id="NYH96183.1"/>
    </source>
</evidence>
<accession>A0A7Z0BVD7</accession>
<dbReference type="GO" id="GO:0016747">
    <property type="term" value="F:acyltransferase activity, transferring groups other than amino-acyl groups"/>
    <property type="evidence" value="ECO:0007669"/>
    <property type="project" value="InterPro"/>
</dbReference>
<keyword evidence="2" id="KW-0808">Transferase</keyword>
<dbReference type="SUPFAM" id="SSF55729">
    <property type="entry name" value="Acyl-CoA N-acyltransferases (Nat)"/>
    <property type="match status" value="1"/>
</dbReference>
<dbReference type="PROSITE" id="PS51186">
    <property type="entry name" value="GNAT"/>
    <property type="match status" value="1"/>
</dbReference>
<dbReference type="CDD" id="cd04301">
    <property type="entry name" value="NAT_SF"/>
    <property type="match status" value="1"/>
</dbReference>
<gene>
    <name evidence="2" type="ORF">FHS75_002515</name>
</gene>
<keyword evidence="2" id="KW-0012">Acyltransferase</keyword>
<evidence type="ECO:0000259" key="1">
    <source>
        <dbReference type="PROSITE" id="PS51186"/>
    </source>
</evidence>
<name>A0A7Z0BVD7_9SPHN</name>
<dbReference type="EMBL" id="JACBZF010000004">
    <property type="protein sequence ID" value="NYH96183.1"/>
    <property type="molecule type" value="Genomic_DNA"/>
</dbReference>
<proteinExistence type="predicted"/>
<dbReference type="EC" id="2.3.1.-" evidence="2"/>
<reference evidence="2 3" key="1">
    <citation type="submission" date="2020-07" db="EMBL/GenBank/DDBJ databases">
        <title>Genomic Encyclopedia of Type Strains, Phase IV (KMG-IV): sequencing the most valuable type-strain genomes for metagenomic binning, comparative biology and taxonomic classification.</title>
        <authorList>
            <person name="Goeker M."/>
        </authorList>
    </citation>
    <scope>NUCLEOTIDE SEQUENCE [LARGE SCALE GENOMIC DNA]</scope>
    <source>
        <strain evidence="2 3">DSM 29043</strain>
    </source>
</reference>
<organism evidence="2 3">
    <name type="scientific">Novosphingobium marinum</name>
    <dbReference type="NCBI Taxonomy" id="1514948"/>
    <lineage>
        <taxon>Bacteria</taxon>
        <taxon>Pseudomonadati</taxon>
        <taxon>Pseudomonadota</taxon>
        <taxon>Alphaproteobacteria</taxon>
        <taxon>Sphingomonadales</taxon>
        <taxon>Sphingomonadaceae</taxon>
        <taxon>Novosphingobium</taxon>
    </lineage>
</organism>
<sequence length="168" mass="17505">MSRDWSIREEAPGDEGAIAAVTAAAFADHPHSSGSEPRIIERLRERGELALSLVAQTASGEIVGHIAFSPVTIGDTRQGWFGLGPLSADPLRKGEGIGSALVTRGIEVLRERGAAGCAVVGDPGYYARFGFARPDAISYPGPLDPYLQVMILDGPAAGGVIVYSPAYG</sequence>
<dbReference type="AlphaFoldDB" id="A0A7Z0BVD7"/>
<dbReference type="InterPro" id="IPR016181">
    <property type="entry name" value="Acyl_CoA_acyltransferase"/>
</dbReference>
<keyword evidence="3" id="KW-1185">Reference proteome</keyword>
<evidence type="ECO:0000313" key="3">
    <source>
        <dbReference type="Proteomes" id="UP000522081"/>
    </source>
</evidence>
<dbReference type="Gene3D" id="3.40.630.30">
    <property type="match status" value="1"/>
</dbReference>
<comment type="caution">
    <text evidence="2">The sequence shown here is derived from an EMBL/GenBank/DDBJ whole genome shotgun (WGS) entry which is preliminary data.</text>
</comment>
<dbReference type="InterPro" id="IPR000182">
    <property type="entry name" value="GNAT_dom"/>
</dbReference>